<protein>
    <submittedName>
        <fullName evidence="1">Uncharacterized protein</fullName>
    </submittedName>
</protein>
<accession>A0A448WCM2</accession>
<reference evidence="1" key="1">
    <citation type="submission" date="2018-11" db="EMBL/GenBank/DDBJ databases">
        <authorList>
            <consortium name="Pathogen Informatics"/>
        </authorList>
    </citation>
    <scope>NUCLEOTIDE SEQUENCE</scope>
</reference>
<evidence type="ECO:0000313" key="2">
    <source>
        <dbReference type="Proteomes" id="UP000784294"/>
    </source>
</evidence>
<gene>
    <name evidence="1" type="ORF">PXEA_LOCUS1971</name>
</gene>
<dbReference type="Proteomes" id="UP000784294">
    <property type="component" value="Unassembled WGS sequence"/>
</dbReference>
<keyword evidence="2" id="KW-1185">Reference proteome</keyword>
<dbReference type="EMBL" id="CAAALY010004214">
    <property type="protein sequence ID" value="VEL08531.1"/>
    <property type="molecule type" value="Genomic_DNA"/>
</dbReference>
<evidence type="ECO:0000313" key="1">
    <source>
        <dbReference type="EMBL" id="VEL08531.1"/>
    </source>
</evidence>
<name>A0A448WCM2_9PLAT</name>
<comment type="caution">
    <text evidence="1">The sequence shown here is derived from an EMBL/GenBank/DDBJ whole genome shotgun (WGS) entry which is preliminary data.</text>
</comment>
<dbReference type="AlphaFoldDB" id="A0A448WCM2"/>
<organism evidence="1 2">
    <name type="scientific">Protopolystoma xenopodis</name>
    <dbReference type="NCBI Taxonomy" id="117903"/>
    <lineage>
        <taxon>Eukaryota</taxon>
        <taxon>Metazoa</taxon>
        <taxon>Spiralia</taxon>
        <taxon>Lophotrochozoa</taxon>
        <taxon>Platyhelminthes</taxon>
        <taxon>Monogenea</taxon>
        <taxon>Polyopisthocotylea</taxon>
        <taxon>Polystomatidea</taxon>
        <taxon>Polystomatidae</taxon>
        <taxon>Protopolystoma</taxon>
    </lineage>
</organism>
<proteinExistence type="predicted"/>
<sequence>MRCLFFVSNSLLSFRLGRQGKSIKARNPTNPRALNPLSLNPPFSLPLAHVALAWSLKLTIFRLSYPSSHNQPLSWPAAQLPRQPDTIASALPLNPSIHQSN</sequence>